<dbReference type="InterPro" id="IPR050320">
    <property type="entry name" value="N5-glutamine_MTase"/>
</dbReference>
<dbReference type="NCBIfam" id="TIGR00536">
    <property type="entry name" value="hemK_fam"/>
    <property type="match status" value="1"/>
</dbReference>
<evidence type="ECO:0000259" key="7">
    <source>
        <dbReference type="Pfam" id="PF17827"/>
    </source>
</evidence>
<proteinExistence type="inferred from homology"/>
<dbReference type="Pfam" id="PF05175">
    <property type="entry name" value="MTS"/>
    <property type="match status" value="1"/>
</dbReference>
<protein>
    <recommendedName>
        <fullName evidence="5">Release factor glutamine methyltransferase</fullName>
        <shortName evidence="5">RF MTase</shortName>
        <ecNumber evidence="5">2.1.1.297</ecNumber>
    </recommendedName>
    <alternativeName>
        <fullName evidence="5">N5-glutamine methyltransferase PrmC</fullName>
    </alternativeName>
    <alternativeName>
        <fullName evidence="5">Protein-(glutamine-N5) MTase PrmC</fullName>
    </alternativeName>
    <alternativeName>
        <fullName evidence="5">Protein-glutamine N-methyltransferase PrmC</fullName>
    </alternativeName>
</protein>
<evidence type="ECO:0000256" key="5">
    <source>
        <dbReference type="HAMAP-Rule" id="MF_02126"/>
    </source>
</evidence>
<evidence type="ECO:0000256" key="3">
    <source>
        <dbReference type="ARBA" id="ARBA00022691"/>
    </source>
</evidence>
<dbReference type="InterPro" id="IPR029063">
    <property type="entry name" value="SAM-dependent_MTases_sf"/>
</dbReference>
<dbReference type="GO" id="GO:0003676">
    <property type="term" value="F:nucleic acid binding"/>
    <property type="evidence" value="ECO:0007669"/>
    <property type="project" value="InterPro"/>
</dbReference>
<dbReference type="Pfam" id="PF17827">
    <property type="entry name" value="PrmC_N"/>
    <property type="match status" value="1"/>
</dbReference>
<feature type="binding site" evidence="5">
    <location>
        <position position="138"/>
    </location>
    <ligand>
        <name>S-adenosyl-L-methionine</name>
        <dbReference type="ChEBI" id="CHEBI:59789"/>
    </ligand>
</feature>
<dbReference type="PANTHER" id="PTHR18895">
    <property type="entry name" value="HEMK METHYLTRANSFERASE"/>
    <property type="match status" value="1"/>
</dbReference>
<feature type="domain" description="Methyltransferase small" evidence="6">
    <location>
        <begin position="103"/>
        <end position="188"/>
    </location>
</feature>
<sequence>MALAITIESLTRTSGLPPLETRMLIGRTLGVSRSWMIAHDRDPLSNEQVVQIRALIERRVSGEPMAYIMGEREFMGLTFETSAAALIPRPETELLVETAIDYVREHPRANVLDLGTGTGVIAVSIARFCPGALVLATDKSPDALALARRNAEKHRTAHVRFLESDWFDGIPQQAFDLIVSNPPYIRRHDPHLQQGDLRFEPPMALTDYSDGFAAIRRIIAGARAYLSNGGWMWIEHGWDQAEHVRYMLGKVGFKNIESRNDLSGIERISGGCFTI</sequence>
<name>A0A356LCR0_9BURK</name>
<reference evidence="8 9" key="1">
    <citation type="journal article" date="2018" name="Nat. Biotechnol.">
        <title>A standardized bacterial taxonomy based on genome phylogeny substantially revises the tree of life.</title>
        <authorList>
            <person name="Parks D.H."/>
            <person name="Chuvochina M."/>
            <person name="Waite D.W."/>
            <person name="Rinke C."/>
            <person name="Skarshewski A."/>
            <person name="Chaumeil P.A."/>
            <person name="Hugenholtz P."/>
        </authorList>
    </citation>
    <scope>NUCLEOTIDE SEQUENCE [LARGE SCALE GENOMIC DNA]</scope>
    <source>
        <strain evidence="8">UBA10707</strain>
    </source>
</reference>
<comment type="function">
    <text evidence="5">Methylates the class 1 translation termination release factors RF1/PrfA and RF2/PrfB on the glutamine residue of the universally conserved GGQ motif.</text>
</comment>
<comment type="caution">
    <text evidence="8">The sequence shown here is derived from an EMBL/GenBank/DDBJ whole genome shotgun (WGS) entry which is preliminary data.</text>
</comment>
<dbReference type="InterPro" id="IPR040758">
    <property type="entry name" value="PrmC_N"/>
</dbReference>
<gene>
    <name evidence="5 8" type="primary">prmC</name>
    <name evidence="8" type="ORF">DD666_02860</name>
</gene>
<feature type="binding site" evidence="5">
    <location>
        <position position="181"/>
    </location>
    <ligand>
        <name>S-adenosyl-L-methionine</name>
        <dbReference type="ChEBI" id="CHEBI:59789"/>
    </ligand>
</feature>
<dbReference type="CDD" id="cd02440">
    <property type="entry name" value="AdoMet_MTases"/>
    <property type="match status" value="1"/>
</dbReference>
<dbReference type="HAMAP" id="MF_02126">
    <property type="entry name" value="RF_methyltr_PrmC"/>
    <property type="match status" value="1"/>
</dbReference>
<dbReference type="GO" id="GO:0102559">
    <property type="term" value="F:peptide chain release factor N(5)-glutamine methyltransferase activity"/>
    <property type="evidence" value="ECO:0007669"/>
    <property type="project" value="UniProtKB-EC"/>
</dbReference>
<comment type="similarity">
    <text evidence="5">Belongs to the protein N5-glutamine methyltransferase family. PrmC subfamily.</text>
</comment>
<dbReference type="GO" id="GO:0032259">
    <property type="term" value="P:methylation"/>
    <property type="evidence" value="ECO:0007669"/>
    <property type="project" value="UniProtKB-KW"/>
</dbReference>
<feature type="domain" description="Release factor glutamine methyltransferase N-terminal" evidence="7">
    <location>
        <begin position="8"/>
        <end position="70"/>
    </location>
</feature>
<dbReference type="InterPro" id="IPR002052">
    <property type="entry name" value="DNA_methylase_N6_adenine_CS"/>
</dbReference>
<evidence type="ECO:0000313" key="8">
    <source>
        <dbReference type="EMBL" id="HBP28341.1"/>
    </source>
</evidence>
<comment type="catalytic activity">
    <reaction evidence="4 5">
        <text>L-glutaminyl-[peptide chain release factor] + S-adenosyl-L-methionine = N(5)-methyl-L-glutaminyl-[peptide chain release factor] + S-adenosyl-L-homocysteine + H(+)</text>
        <dbReference type="Rhea" id="RHEA:42896"/>
        <dbReference type="Rhea" id="RHEA-COMP:10271"/>
        <dbReference type="Rhea" id="RHEA-COMP:10272"/>
        <dbReference type="ChEBI" id="CHEBI:15378"/>
        <dbReference type="ChEBI" id="CHEBI:30011"/>
        <dbReference type="ChEBI" id="CHEBI:57856"/>
        <dbReference type="ChEBI" id="CHEBI:59789"/>
        <dbReference type="ChEBI" id="CHEBI:61891"/>
        <dbReference type="EC" id="2.1.1.297"/>
    </reaction>
</comment>
<dbReference type="SUPFAM" id="SSF53335">
    <property type="entry name" value="S-adenosyl-L-methionine-dependent methyltransferases"/>
    <property type="match status" value="1"/>
</dbReference>
<keyword evidence="3 5" id="KW-0949">S-adenosyl-L-methionine</keyword>
<accession>A0A356LCR0</accession>
<keyword evidence="1 5" id="KW-0489">Methyltransferase</keyword>
<dbReference type="NCBIfam" id="TIGR03534">
    <property type="entry name" value="RF_mod_PrmC"/>
    <property type="match status" value="1"/>
</dbReference>
<keyword evidence="2 5" id="KW-0808">Transferase</keyword>
<dbReference type="Gene3D" id="1.10.8.10">
    <property type="entry name" value="DNA helicase RuvA subunit, C-terminal domain"/>
    <property type="match status" value="1"/>
</dbReference>
<evidence type="ECO:0000256" key="1">
    <source>
        <dbReference type="ARBA" id="ARBA00022603"/>
    </source>
</evidence>
<dbReference type="EC" id="2.1.1.297" evidence="5"/>
<dbReference type="Gene3D" id="3.40.50.150">
    <property type="entry name" value="Vaccinia Virus protein VP39"/>
    <property type="match status" value="1"/>
</dbReference>
<dbReference type="PANTHER" id="PTHR18895:SF74">
    <property type="entry name" value="MTRF1L RELEASE FACTOR GLUTAMINE METHYLTRANSFERASE"/>
    <property type="match status" value="1"/>
</dbReference>
<dbReference type="FunFam" id="3.40.50.150:FF:000053">
    <property type="entry name" value="Release factor glutamine methyltransferase"/>
    <property type="match status" value="1"/>
</dbReference>
<evidence type="ECO:0000256" key="4">
    <source>
        <dbReference type="ARBA" id="ARBA00048391"/>
    </source>
</evidence>
<dbReference type="PROSITE" id="PS00092">
    <property type="entry name" value="N6_MTASE"/>
    <property type="match status" value="1"/>
</dbReference>
<dbReference type="InterPro" id="IPR019874">
    <property type="entry name" value="RF_methyltr_PrmC"/>
</dbReference>
<evidence type="ECO:0000256" key="2">
    <source>
        <dbReference type="ARBA" id="ARBA00022679"/>
    </source>
</evidence>
<dbReference type="EMBL" id="DOEK01000004">
    <property type="protein sequence ID" value="HBP28341.1"/>
    <property type="molecule type" value="Genomic_DNA"/>
</dbReference>
<feature type="binding site" evidence="5">
    <location>
        <position position="166"/>
    </location>
    <ligand>
        <name>S-adenosyl-L-methionine</name>
        <dbReference type="ChEBI" id="CHEBI:59789"/>
    </ligand>
</feature>
<feature type="binding site" evidence="5">
    <location>
        <begin position="181"/>
        <end position="184"/>
    </location>
    <ligand>
        <name>substrate</name>
    </ligand>
</feature>
<feature type="binding site" evidence="5">
    <location>
        <begin position="115"/>
        <end position="119"/>
    </location>
    <ligand>
        <name>S-adenosyl-L-methionine</name>
        <dbReference type="ChEBI" id="CHEBI:59789"/>
    </ligand>
</feature>
<dbReference type="Proteomes" id="UP000264036">
    <property type="component" value="Unassembled WGS sequence"/>
</dbReference>
<organism evidence="8 9">
    <name type="scientific">Advenella kashmirensis</name>
    <dbReference type="NCBI Taxonomy" id="310575"/>
    <lineage>
        <taxon>Bacteria</taxon>
        <taxon>Pseudomonadati</taxon>
        <taxon>Pseudomonadota</taxon>
        <taxon>Betaproteobacteria</taxon>
        <taxon>Burkholderiales</taxon>
        <taxon>Alcaligenaceae</taxon>
    </lineage>
</organism>
<evidence type="ECO:0000313" key="9">
    <source>
        <dbReference type="Proteomes" id="UP000264036"/>
    </source>
</evidence>
<evidence type="ECO:0000259" key="6">
    <source>
        <dbReference type="Pfam" id="PF05175"/>
    </source>
</evidence>
<dbReference type="AlphaFoldDB" id="A0A356LCR0"/>
<dbReference type="InterPro" id="IPR004556">
    <property type="entry name" value="HemK-like"/>
</dbReference>
<dbReference type="InterPro" id="IPR007848">
    <property type="entry name" value="Small_mtfrase_dom"/>
</dbReference>